<keyword evidence="4" id="KW-0067">ATP-binding</keyword>
<dbReference type="InterPro" id="IPR003439">
    <property type="entry name" value="ABC_transporter-like_ATP-bd"/>
</dbReference>
<protein>
    <submittedName>
        <fullName evidence="6">ABC-type multidrug transport system, ATPase component</fullName>
    </submittedName>
</protein>
<dbReference type="InterPro" id="IPR027417">
    <property type="entry name" value="P-loop_NTPase"/>
</dbReference>
<dbReference type="HOGENOM" id="CLU_000604_1_2_9"/>
<dbReference type="RefSeq" id="WP_007785506.1">
    <property type="nucleotide sequence ID" value="NZ_CM001441.1"/>
</dbReference>
<dbReference type="AlphaFoldDB" id="H5XX11"/>
<dbReference type="eggNOG" id="COG1131">
    <property type="taxonomic scope" value="Bacteria"/>
</dbReference>
<evidence type="ECO:0000259" key="5">
    <source>
        <dbReference type="PROSITE" id="PS50893"/>
    </source>
</evidence>
<evidence type="ECO:0000256" key="2">
    <source>
        <dbReference type="ARBA" id="ARBA00022448"/>
    </source>
</evidence>
<dbReference type="OrthoDB" id="9809205at2"/>
<name>H5XX11_9FIRM</name>
<dbReference type="GO" id="GO:0016887">
    <property type="term" value="F:ATP hydrolysis activity"/>
    <property type="evidence" value="ECO:0007669"/>
    <property type="project" value="InterPro"/>
</dbReference>
<keyword evidence="2" id="KW-0813">Transport</keyword>
<dbReference type="InterPro" id="IPR003593">
    <property type="entry name" value="AAA+_ATPase"/>
</dbReference>
<organism evidence="6 7">
    <name type="scientific">Desulfosporosinus youngiae DSM 17734</name>
    <dbReference type="NCBI Taxonomy" id="768710"/>
    <lineage>
        <taxon>Bacteria</taxon>
        <taxon>Bacillati</taxon>
        <taxon>Bacillota</taxon>
        <taxon>Clostridia</taxon>
        <taxon>Eubacteriales</taxon>
        <taxon>Desulfitobacteriaceae</taxon>
        <taxon>Desulfosporosinus</taxon>
    </lineage>
</organism>
<feature type="domain" description="ABC transporter" evidence="5">
    <location>
        <begin position="7"/>
        <end position="235"/>
    </location>
</feature>
<dbReference type="SMART" id="SM00382">
    <property type="entry name" value="AAA"/>
    <property type="match status" value="1"/>
</dbReference>
<evidence type="ECO:0000256" key="1">
    <source>
        <dbReference type="ARBA" id="ARBA00005417"/>
    </source>
</evidence>
<reference evidence="6 7" key="1">
    <citation type="submission" date="2011-11" db="EMBL/GenBank/DDBJ databases">
        <title>The Noncontiguous Finished genome of Desulfosporosinus youngiae DSM 17734.</title>
        <authorList>
            <consortium name="US DOE Joint Genome Institute (JGI-PGF)"/>
            <person name="Lucas S."/>
            <person name="Han J."/>
            <person name="Lapidus A."/>
            <person name="Cheng J.-F."/>
            <person name="Goodwin L."/>
            <person name="Pitluck S."/>
            <person name="Peters L."/>
            <person name="Ovchinnikova G."/>
            <person name="Lu M."/>
            <person name="Land M.L."/>
            <person name="Hauser L."/>
            <person name="Pester M."/>
            <person name="Spring S."/>
            <person name="Ollivier B."/>
            <person name="Rattei T."/>
            <person name="Klenk H.-P."/>
            <person name="Wagner M."/>
            <person name="Loy A."/>
            <person name="Woyke T.J."/>
        </authorList>
    </citation>
    <scope>NUCLEOTIDE SEQUENCE [LARGE SCALE GENOMIC DNA]</scope>
    <source>
        <strain evidence="6 7">DSM 17734</strain>
    </source>
</reference>
<dbReference type="PROSITE" id="PS00211">
    <property type="entry name" value="ABC_TRANSPORTER_1"/>
    <property type="match status" value="1"/>
</dbReference>
<proteinExistence type="inferred from homology"/>
<comment type="similarity">
    <text evidence="1">Belongs to the ABC transporter superfamily.</text>
</comment>
<gene>
    <name evidence="6" type="ORF">DesyoDRAFT_3897</name>
</gene>
<dbReference type="PANTHER" id="PTHR43335:SF4">
    <property type="entry name" value="ABC TRANSPORTER, ATP-BINDING PROTEIN"/>
    <property type="match status" value="1"/>
</dbReference>
<keyword evidence="3" id="KW-0547">Nucleotide-binding</keyword>
<accession>H5XX11</accession>
<dbReference type="PANTHER" id="PTHR43335">
    <property type="entry name" value="ABC TRANSPORTER, ATP-BINDING PROTEIN"/>
    <property type="match status" value="1"/>
</dbReference>
<dbReference type="EMBL" id="CM001441">
    <property type="protein sequence ID" value="EHQ90879.1"/>
    <property type="molecule type" value="Genomic_DNA"/>
</dbReference>
<dbReference type="SUPFAM" id="SSF52540">
    <property type="entry name" value="P-loop containing nucleoside triphosphate hydrolases"/>
    <property type="match status" value="1"/>
</dbReference>
<dbReference type="Proteomes" id="UP000005104">
    <property type="component" value="Chromosome"/>
</dbReference>
<evidence type="ECO:0000256" key="3">
    <source>
        <dbReference type="ARBA" id="ARBA00022741"/>
    </source>
</evidence>
<dbReference type="Gene3D" id="3.40.50.300">
    <property type="entry name" value="P-loop containing nucleotide triphosphate hydrolases"/>
    <property type="match status" value="1"/>
</dbReference>
<evidence type="ECO:0000313" key="6">
    <source>
        <dbReference type="EMBL" id="EHQ90879.1"/>
    </source>
</evidence>
<evidence type="ECO:0000313" key="7">
    <source>
        <dbReference type="Proteomes" id="UP000005104"/>
    </source>
</evidence>
<dbReference type="PROSITE" id="PS50893">
    <property type="entry name" value="ABC_TRANSPORTER_2"/>
    <property type="match status" value="1"/>
</dbReference>
<dbReference type="GO" id="GO:0005524">
    <property type="term" value="F:ATP binding"/>
    <property type="evidence" value="ECO:0007669"/>
    <property type="project" value="UniProtKB-KW"/>
</dbReference>
<keyword evidence="7" id="KW-1185">Reference proteome</keyword>
<dbReference type="InterPro" id="IPR017871">
    <property type="entry name" value="ABC_transporter-like_CS"/>
</dbReference>
<evidence type="ECO:0000256" key="4">
    <source>
        <dbReference type="ARBA" id="ARBA00022840"/>
    </source>
</evidence>
<dbReference type="STRING" id="768710.DesyoDRAFT_3897"/>
<dbReference type="Pfam" id="PF00005">
    <property type="entry name" value="ABC_tran"/>
    <property type="match status" value="1"/>
</dbReference>
<sequence length="306" mass="34063">MQQAPVLELTNLRKTIKGKAIVKGVDLTLYPSQIFGFLGPNGAGKTTTIRMIVGLIKPTEGSVRICGYSVTKEFVKALSNVGCIIESPDMYKYLTGMENLLQFAAMNKTISQQRVKDVVEMVGLQHRVNDKVSTYSLGMRQRLGIAQAIIAKPKLLILDEPTNGLDPAGITEFRTLIRKLAYEEGMTVFVSSHLLLEIQQMCDIVSIIKQGSVIKTAHVQEILKHNDAIEWQLNAPDKAITLLRDHWQIEAVQLKKNTICADIGQHPLDKLNEFLIREGLALTYCSAKQTTLEDLFLDLTEGDEIV</sequence>